<accession>A0AAC9BUG2</accession>
<dbReference type="AlphaFoldDB" id="A0AAC9BUG2"/>
<proteinExistence type="predicted"/>
<protein>
    <submittedName>
        <fullName evidence="1">Uncharacterized protein</fullName>
    </submittedName>
</protein>
<dbReference type="SUPFAM" id="SSF50923">
    <property type="entry name" value="Hemopexin-like domain"/>
    <property type="match status" value="1"/>
</dbReference>
<evidence type="ECO:0000313" key="2">
    <source>
        <dbReference type="Proteomes" id="UP000078142"/>
    </source>
</evidence>
<dbReference type="GeneID" id="93490240"/>
<dbReference type="Gene3D" id="2.110.10.10">
    <property type="entry name" value="Hemopexin-like domain"/>
    <property type="match status" value="1"/>
</dbReference>
<gene>
    <name evidence="1" type="ORF">A8L59_17765</name>
</gene>
<evidence type="ECO:0000313" key="1">
    <source>
        <dbReference type="EMBL" id="ANH99176.1"/>
    </source>
</evidence>
<dbReference type="RefSeq" id="WP_064588487.1">
    <property type="nucleotide sequence ID" value="NZ_CP015852.1"/>
</dbReference>
<reference evidence="1 2" key="1">
    <citation type="submission" date="2016-05" db="EMBL/GenBank/DDBJ databases">
        <authorList>
            <person name="Wang S."/>
            <person name="Zhu B."/>
        </authorList>
    </citation>
    <scope>NUCLEOTIDE SEQUENCE [LARGE SCALE GENOMIC DNA]</scope>
    <source>
        <strain evidence="1 2">CRS05-R5</strain>
    </source>
</reference>
<dbReference type="Proteomes" id="UP000078142">
    <property type="component" value="Chromosome"/>
</dbReference>
<dbReference type="InterPro" id="IPR036375">
    <property type="entry name" value="Hemopexin-like_dom_sf"/>
</dbReference>
<name>A0AAC9BUG2_9PSED</name>
<dbReference type="EMBL" id="CP015852">
    <property type="protein sequence ID" value="ANH99176.1"/>
    <property type="molecule type" value="Genomic_DNA"/>
</dbReference>
<sequence>MTIGKNFIAVDWRTGPDRIYFFFKEKNTYARFDFEDNKVLSGYPKSVDGHWEGLDKPAADLRFGFTTTTRSYNGGIDTLWMFYDEGDTPSVCEISQRSDTALSKTSVAKSTWAKLLPYYYQIVGVMWAESSATKETYWFLLNNGNYLIYDLYSEYLEVLPFKDSPWAPLEEYKGRMMTAATNDYPTFDTYFYVFLNDNQYLRYEQGAKKVFGPYTISESTWPGLLKD</sequence>
<organism evidence="1 2">
    <name type="scientific">Pseudomonas koreensis</name>
    <dbReference type="NCBI Taxonomy" id="198620"/>
    <lineage>
        <taxon>Bacteria</taxon>
        <taxon>Pseudomonadati</taxon>
        <taxon>Pseudomonadota</taxon>
        <taxon>Gammaproteobacteria</taxon>
        <taxon>Pseudomonadales</taxon>
        <taxon>Pseudomonadaceae</taxon>
        <taxon>Pseudomonas</taxon>
    </lineage>
</organism>